<feature type="compositionally biased region" description="Basic and acidic residues" evidence="6">
    <location>
        <begin position="1"/>
        <end position="15"/>
    </location>
</feature>
<dbReference type="GO" id="GO:0004781">
    <property type="term" value="F:sulfate adenylyltransferase (ATP) activity"/>
    <property type="evidence" value="ECO:0007669"/>
    <property type="project" value="TreeGrafter"/>
</dbReference>
<dbReference type="GO" id="GO:0019379">
    <property type="term" value="P:sulfate assimilation, phosphoadenylyl sulfate reduction by phosphoadenylyl-sulfate reductase (thioredoxin)"/>
    <property type="evidence" value="ECO:0007669"/>
    <property type="project" value="TreeGrafter"/>
</dbReference>
<protein>
    <recommendedName>
        <fullName evidence="1 5">Adenylyl-sulfate kinase</fullName>
        <ecNumber evidence="1 5">2.7.1.25</ecNumber>
    </recommendedName>
</protein>
<accession>A0AA35RY25</accession>
<comment type="pathway">
    <text evidence="5">Sulfur metabolism; hydrogen sulfide biosynthesis; sulfite from sulfate: step 2/3.</text>
</comment>
<keyword evidence="7" id="KW-0812">Transmembrane</keyword>
<dbReference type="GO" id="GO:0005524">
    <property type="term" value="F:ATP binding"/>
    <property type="evidence" value="ECO:0007669"/>
    <property type="project" value="UniProtKB-KW"/>
</dbReference>
<keyword evidence="5 9" id="KW-0418">Kinase</keyword>
<dbReference type="Proteomes" id="UP001174909">
    <property type="component" value="Unassembled WGS sequence"/>
</dbReference>
<dbReference type="InterPro" id="IPR027417">
    <property type="entry name" value="P-loop_NTPase"/>
</dbReference>
<evidence type="ECO:0000256" key="1">
    <source>
        <dbReference type="ARBA" id="ARBA00012121"/>
    </source>
</evidence>
<evidence type="ECO:0000256" key="4">
    <source>
        <dbReference type="ARBA" id="ARBA00022840"/>
    </source>
</evidence>
<dbReference type="SUPFAM" id="SSF52540">
    <property type="entry name" value="P-loop containing nucleoside triphosphate hydrolases"/>
    <property type="match status" value="1"/>
</dbReference>
<organism evidence="9 10">
    <name type="scientific">Geodia barretti</name>
    <name type="common">Barrett's horny sponge</name>
    <dbReference type="NCBI Taxonomy" id="519541"/>
    <lineage>
        <taxon>Eukaryota</taxon>
        <taxon>Metazoa</taxon>
        <taxon>Porifera</taxon>
        <taxon>Demospongiae</taxon>
        <taxon>Heteroscleromorpha</taxon>
        <taxon>Tetractinellida</taxon>
        <taxon>Astrophorina</taxon>
        <taxon>Geodiidae</taxon>
        <taxon>Geodia</taxon>
    </lineage>
</organism>
<comment type="catalytic activity">
    <reaction evidence="5">
        <text>adenosine 5'-phosphosulfate + ATP = 3'-phosphoadenylyl sulfate + ADP + H(+)</text>
        <dbReference type="Rhea" id="RHEA:24152"/>
        <dbReference type="ChEBI" id="CHEBI:15378"/>
        <dbReference type="ChEBI" id="CHEBI:30616"/>
        <dbReference type="ChEBI" id="CHEBI:58243"/>
        <dbReference type="ChEBI" id="CHEBI:58339"/>
        <dbReference type="ChEBI" id="CHEBI:456216"/>
        <dbReference type="EC" id="2.7.1.25"/>
    </reaction>
</comment>
<evidence type="ECO:0000256" key="6">
    <source>
        <dbReference type="SAM" id="MobiDB-lite"/>
    </source>
</evidence>
<dbReference type="Pfam" id="PF01583">
    <property type="entry name" value="APS_kinase"/>
    <property type="match status" value="1"/>
</dbReference>
<feature type="domain" description="APS kinase" evidence="8">
    <location>
        <begin position="46"/>
        <end position="196"/>
    </location>
</feature>
<comment type="function">
    <text evidence="5">Catalyzes the synthesis of activated sulfate.</text>
</comment>
<evidence type="ECO:0000313" key="10">
    <source>
        <dbReference type="Proteomes" id="UP001174909"/>
    </source>
</evidence>
<keyword evidence="10" id="KW-1185">Reference proteome</keyword>
<dbReference type="EMBL" id="CASHTH010001702">
    <property type="protein sequence ID" value="CAI8018676.1"/>
    <property type="molecule type" value="Genomic_DNA"/>
</dbReference>
<reference evidence="9" key="1">
    <citation type="submission" date="2023-03" db="EMBL/GenBank/DDBJ databases">
        <authorList>
            <person name="Steffen K."/>
            <person name="Cardenas P."/>
        </authorList>
    </citation>
    <scope>NUCLEOTIDE SEQUENCE</scope>
</reference>
<dbReference type="Gene3D" id="3.40.50.300">
    <property type="entry name" value="P-loop containing nucleotide triphosphate hydrolases"/>
    <property type="match status" value="1"/>
</dbReference>
<keyword evidence="2 5" id="KW-0808">Transferase</keyword>
<dbReference type="CDD" id="cd02027">
    <property type="entry name" value="APSK"/>
    <property type="match status" value="1"/>
</dbReference>
<sequence length="225" mass="24769">AAADRRPCRECRTSDNRPIASESPPTLSGDTAAMLAQPQSELRLQRPFVIWLTGLSGAGKSTLAGWVSAELRQKGFGTYILDGDDLRHGLNNDLGFSAADRKENVRRLAHVATLMYDAGLIILVACISPFQSERDFARGMLPCGRFVEVFVDTPLSLCEKRDTKGLYRRARAGEISEFTGIDSPYERPVDAEIIVDTTGRSVSDSGSEVLDFLIQRQLLKWPVHG</sequence>
<dbReference type="GO" id="GO:0005737">
    <property type="term" value="C:cytoplasm"/>
    <property type="evidence" value="ECO:0007669"/>
    <property type="project" value="TreeGrafter"/>
</dbReference>
<dbReference type="InterPro" id="IPR059117">
    <property type="entry name" value="APS_kinase_dom"/>
</dbReference>
<evidence type="ECO:0000256" key="5">
    <source>
        <dbReference type="RuleBase" id="RU004347"/>
    </source>
</evidence>
<evidence type="ECO:0000256" key="3">
    <source>
        <dbReference type="ARBA" id="ARBA00022741"/>
    </source>
</evidence>
<dbReference type="InterPro" id="IPR050512">
    <property type="entry name" value="Sulf_AdTrans/APS_kinase"/>
</dbReference>
<dbReference type="NCBIfam" id="NF003013">
    <property type="entry name" value="PRK03846.1"/>
    <property type="match status" value="1"/>
</dbReference>
<dbReference type="AlphaFoldDB" id="A0AA35RY25"/>
<proteinExistence type="inferred from homology"/>
<dbReference type="NCBIfam" id="TIGR00455">
    <property type="entry name" value="apsK"/>
    <property type="match status" value="1"/>
</dbReference>
<dbReference type="GO" id="GO:0004020">
    <property type="term" value="F:adenylylsulfate kinase activity"/>
    <property type="evidence" value="ECO:0007669"/>
    <property type="project" value="UniProtKB-EC"/>
</dbReference>
<feature type="non-terminal residue" evidence="9">
    <location>
        <position position="1"/>
    </location>
</feature>
<comment type="similarity">
    <text evidence="5">Belongs to the APS kinase family.</text>
</comment>
<evidence type="ECO:0000256" key="2">
    <source>
        <dbReference type="ARBA" id="ARBA00022679"/>
    </source>
</evidence>
<feature type="transmembrane region" description="Helical" evidence="7">
    <location>
        <begin position="111"/>
        <end position="130"/>
    </location>
</feature>
<dbReference type="GO" id="GO:0010134">
    <property type="term" value="P:sulfate assimilation via adenylyl sulfate reduction"/>
    <property type="evidence" value="ECO:0007669"/>
    <property type="project" value="TreeGrafter"/>
</dbReference>
<gene>
    <name evidence="9" type="ORF">GBAR_LOCUS11311</name>
</gene>
<dbReference type="PANTHER" id="PTHR42700">
    <property type="entry name" value="SULFATE ADENYLYLTRANSFERASE"/>
    <property type="match status" value="1"/>
</dbReference>
<dbReference type="InterPro" id="IPR002891">
    <property type="entry name" value="APS"/>
</dbReference>
<keyword evidence="4 5" id="KW-0067">ATP-binding</keyword>
<comment type="caution">
    <text evidence="9">The sequence shown here is derived from an EMBL/GenBank/DDBJ whole genome shotgun (WGS) entry which is preliminary data.</text>
</comment>
<evidence type="ECO:0000256" key="7">
    <source>
        <dbReference type="SAM" id="Phobius"/>
    </source>
</evidence>
<keyword evidence="3 5" id="KW-0547">Nucleotide-binding</keyword>
<name>A0AA35RY25_GEOBA</name>
<evidence type="ECO:0000313" key="9">
    <source>
        <dbReference type="EMBL" id="CAI8018676.1"/>
    </source>
</evidence>
<dbReference type="HAMAP" id="MF_00065">
    <property type="entry name" value="Adenylyl_sulf_kinase"/>
    <property type="match status" value="1"/>
</dbReference>
<keyword evidence="7" id="KW-0472">Membrane</keyword>
<feature type="region of interest" description="Disordered" evidence="6">
    <location>
        <begin position="1"/>
        <end position="28"/>
    </location>
</feature>
<evidence type="ECO:0000259" key="8">
    <source>
        <dbReference type="Pfam" id="PF01583"/>
    </source>
</evidence>
<dbReference type="PANTHER" id="PTHR42700:SF1">
    <property type="entry name" value="SULFATE ADENYLYLTRANSFERASE"/>
    <property type="match status" value="1"/>
</dbReference>
<keyword evidence="7" id="KW-1133">Transmembrane helix</keyword>
<dbReference type="EC" id="2.7.1.25" evidence="1 5"/>